<dbReference type="GO" id="GO:0005524">
    <property type="term" value="F:ATP binding"/>
    <property type="evidence" value="ECO:0007669"/>
    <property type="project" value="UniProtKB-KW"/>
</dbReference>
<evidence type="ECO:0000256" key="4">
    <source>
        <dbReference type="ARBA" id="ARBA00023125"/>
    </source>
</evidence>
<dbReference type="InterPro" id="IPR002078">
    <property type="entry name" value="Sigma_54_int"/>
</dbReference>
<dbReference type="SUPFAM" id="SSF52540">
    <property type="entry name" value="P-loop containing nucleoside triphosphate hydrolases"/>
    <property type="match status" value="1"/>
</dbReference>
<feature type="domain" description="Sigma-54 factor interaction" evidence="6">
    <location>
        <begin position="1"/>
        <end position="71"/>
    </location>
</feature>
<dbReference type="Proteomes" id="UP000253594">
    <property type="component" value="Unassembled WGS sequence"/>
</dbReference>
<evidence type="ECO:0000313" key="7">
    <source>
        <dbReference type="EMBL" id="RCI62370.1"/>
    </source>
</evidence>
<comment type="caution">
    <text evidence="7">The sequence shown here is derived from an EMBL/GenBank/DDBJ whole genome shotgun (WGS) entry which is preliminary data.</text>
</comment>
<dbReference type="GO" id="GO:0000160">
    <property type="term" value="P:phosphorelay signal transduction system"/>
    <property type="evidence" value="ECO:0007669"/>
    <property type="project" value="UniProtKB-KW"/>
</dbReference>
<dbReference type="PROSITE" id="PS50045">
    <property type="entry name" value="SIGMA54_INTERACT_4"/>
    <property type="match status" value="1"/>
</dbReference>
<name>A0A367LSX2_PSEAI</name>
<evidence type="ECO:0000256" key="1">
    <source>
        <dbReference type="ARBA" id="ARBA00022741"/>
    </source>
</evidence>
<evidence type="ECO:0000256" key="3">
    <source>
        <dbReference type="ARBA" id="ARBA00023012"/>
    </source>
</evidence>
<keyword evidence="3" id="KW-0902">Two-component regulatory system</keyword>
<organism evidence="7 8">
    <name type="scientific">Pseudomonas aeruginosa</name>
    <dbReference type="NCBI Taxonomy" id="287"/>
    <lineage>
        <taxon>Bacteria</taxon>
        <taxon>Pseudomonadati</taxon>
        <taxon>Pseudomonadota</taxon>
        <taxon>Gammaproteobacteria</taxon>
        <taxon>Pseudomonadales</taxon>
        <taxon>Pseudomonadaceae</taxon>
        <taxon>Pseudomonas</taxon>
    </lineage>
</organism>
<dbReference type="InterPro" id="IPR027417">
    <property type="entry name" value="P-loop_NTPase"/>
</dbReference>
<dbReference type="Gene3D" id="3.40.50.300">
    <property type="entry name" value="P-loop containing nucleotide triphosphate hydrolases"/>
    <property type="match status" value="1"/>
</dbReference>
<dbReference type="GO" id="GO:0006355">
    <property type="term" value="P:regulation of DNA-templated transcription"/>
    <property type="evidence" value="ECO:0007669"/>
    <property type="project" value="InterPro"/>
</dbReference>
<dbReference type="Pfam" id="PF00158">
    <property type="entry name" value="Sigma54_activat"/>
    <property type="match status" value="1"/>
</dbReference>
<dbReference type="PANTHER" id="PTHR32071">
    <property type="entry name" value="TRANSCRIPTIONAL REGULATORY PROTEIN"/>
    <property type="match status" value="1"/>
</dbReference>
<proteinExistence type="predicted"/>
<sequence length="71" mass="7675">VARASPEYGPRRAQAFVVQNCAAFPENLLESELFGYRRGAFTGAERDRPGLFDAADGGTLLLDEIGDMPLS</sequence>
<keyword evidence="4" id="KW-0238">DNA-binding</keyword>
<evidence type="ECO:0000259" key="6">
    <source>
        <dbReference type="PROSITE" id="PS50045"/>
    </source>
</evidence>
<dbReference type="PROSITE" id="PS00676">
    <property type="entry name" value="SIGMA54_INTERACT_2"/>
    <property type="match status" value="1"/>
</dbReference>
<protein>
    <submittedName>
        <fullName evidence="7">Sigma-54-dependent Fis family transcriptional regulator</fullName>
    </submittedName>
</protein>
<accession>A0A367LSX2</accession>
<evidence type="ECO:0000256" key="5">
    <source>
        <dbReference type="ARBA" id="ARBA00023159"/>
    </source>
</evidence>
<gene>
    <name evidence="7" type="ORF">DT376_46105</name>
</gene>
<reference evidence="7 8" key="1">
    <citation type="submission" date="2018-07" db="EMBL/GenBank/DDBJ databases">
        <title>Mechanisms of high-level aminoglycoside resistance among Gram-negative pathogens in Brazil.</title>
        <authorList>
            <person name="Ballaben A.S."/>
            <person name="Darini A.L.C."/>
            <person name="Doi Y."/>
        </authorList>
    </citation>
    <scope>NUCLEOTIDE SEQUENCE [LARGE SCALE GENOMIC DNA]</scope>
    <source>
        <strain evidence="7 8">B2-305</strain>
    </source>
</reference>
<keyword evidence="2" id="KW-0067">ATP-binding</keyword>
<feature type="non-terminal residue" evidence="7">
    <location>
        <position position="71"/>
    </location>
</feature>
<evidence type="ECO:0000313" key="8">
    <source>
        <dbReference type="Proteomes" id="UP000253594"/>
    </source>
</evidence>
<evidence type="ECO:0000256" key="2">
    <source>
        <dbReference type="ARBA" id="ARBA00022840"/>
    </source>
</evidence>
<dbReference type="GO" id="GO:0003677">
    <property type="term" value="F:DNA binding"/>
    <property type="evidence" value="ECO:0007669"/>
    <property type="project" value="UniProtKB-KW"/>
</dbReference>
<feature type="non-terminal residue" evidence="7">
    <location>
        <position position="1"/>
    </location>
</feature>
<dbReference type="EMBL" id="QORE01004345">
    <property type="protein sequence ID" value="RCI62370.1"/>
    <property type="molecule type" value="Genomic_DNA"/>
</dbReference>
<dbReference type="InterPro" id="IPR025943">
    <property type="entry name" value="Sigma_54_int_dom_ATP-bd_2"/>
</dbReference>
<keyword evidence="1" id="KW-0547">Nucleotide-binding</keyword>
<dbReference type="PANTHER" id="PTHR32071:SF95">
    <property type="entry name" value="DNA-BINDING TRANSCRIPTIONAL REGULATOR NTRC"/>
    <property type="match status" value="1"/>
</dbReference>
<keyword evidence="5" id="KW-0010">Activator</keyword>
<dbReference type="AlphaFoldDB" id="A0A367LSX2"/>